<keyword evidence="2" id="KW-1185">Reference proteome</keyword>
<dbReference type="AlphaFoldDB" id="D7MGW0"/>
<protein>
    <submittedName>
        <fullName evidence="1">Predicted protein</fullName>
    </submittedName>
</protein>
<dbReference type="HOGENOM" id="CLU_2641488_0_0_1"/>
<dbReference type="Proteomes" id="UP000008694">
    <property type="component" value="Unassembled WGS sequence"/>
</dbReference>
<dbReference type="EMBL" id="GL348719">
    <property type="protein sequence ID" value="EFH46262.1"/>
    <property type="molecule type" value="Genomic_DNA"/>
</dbReference>
<proteinExistence type="predicted"/>
<name>D7MGW0_ARALL</name>
<evidence type="ECO:0000313" key="1">
    <source>
        <dbReference type="EMBL" id="EFH46262.1"/>
    </source>
</evidence>
<gene>
    <name evidence="1" type="ORF">ARALYDRAFT_914761</name>
</gene>
<dbReference type="Gramene" id="scaffold_702503.1">
    <property type="protein sequence ID" value="scaffold_702503.1"/>
    <property type="gene ID" value="scaffold_702503.1"/>
</dbReference>
<evidence type="ECO:0000313" key="2">
    <source>
        <dbReference type="Proteomes" id="UP000008694"/>
    </source>
</evidence>
<organism evidence="2">
    <name type="scientific">Arabidopsis lyrata subsp. lyrata</name>
    <name type="common">Lyre-leaved rock-cress</name>
    <dbReference type="NCBI Taxonomy" id="81972"/>
    <lineage>
        <taxon>Eukaryota</taxon>
        <taxon>Viridiplantae</taxon>
        <taxon>Streptophyta</taxon>
        <taxon>Embryophyta</taxon>
        <taxon>Tracheophyta</taxon>
        <taxon>Spermatophyta</taxon>
        <taxon>Magnoliopsida</taxon>
        <taxon>eudicotyledons</taxon>
        <taxon>Gunneridae</taxon>
        <taxon>Pentapetalae</taxon>
        <taxon>rosids</taxon>
        <taxon>malvids</taxon>
        <taxon>Brassicales</taxon>
        <taxon>Brassicaceae</taxon>
        <taxon>Camelineae</taxon>
        <taxon>Arabidopsis</taxon>
    </lineage>
</organism>
<reference evidence="2" key="1">
    <citation type="journal article" date="2011" name="Nat. Genet.">
        <title>The Arabidopsis lyrata genome sequence and the basis of rapid genome size change.</title>
        <authorList>
            <person name="Hu T.T."/>
            <person name="Pattyn P."/>
            <person name="Bakker E.G."/>
            <person name="Cao J."/>
            <person name="Cheng J.-F."/>
            <person name="Clark R.M."/>
            <person name="Fahlgren N."/>
            <person name="Fawcett J.A."/>
            <person name="Grimwood J."/>
            <person name="Gundlach H."/>
            <person name="Haberer G."/>
            <person name="Hollister J.D."/>
            <person name="Ossowski S."/>
            <person name="Ottilar R.P."/>
            <person name="Salamov A.A."/>
            <person name="Schneeberger K."/>
            <person name="Spannagl M."/>
            <person name="Wang X."/>
            <person name="Yang L."/>
            <person name="Nasrallah M.E."/>
            <person name="Bergelson J."/>
            <person name="Carrington J.C."/>
            <person name="Gaut B.S."/>
            <person name="Schmutz J."/>
            <person name="Mayer K.F.X."/>
            <person name="Van de Peer Y."/>
            <person name="Grigoriev I.V."/>
            <person name="Nordborg M."/>
            <person name="Weigel D."/>
            <person name="Guo Y.-L."/>
        </authorList>
    </citation>
    <scope>NUCLEOTIDE SEQUENCE [LARGE SCALE GENOMIC DNA]</scope>
    <source>
        <strain evidence="2">cv. MN47</strain>
    </source>
</reference>
<sequence length="77" mass="9099">MFAETIRGSLPKFKVSIPGLKFNFQGLQFFVDRHMQNLSKVLECYMRIVCFDLAYCAENLSIFWMLYIHVGRATYCF</sequence>
<accession>D7MGW0</accession>